<dbReference type="GO" id="GO:0016747">
    <property type="term" value="F:acyltransferase activity, transferring groups other than amino-acyl groups"/>
    <property type="evidence" value="ECO:0007669"/>
    <property type="project" value="InterPro"/>
</dbReference>
<protein>
    <submittedName>
        <fullName evidence="2">UDP-4-amino-4, 6-dideoxy-N-acetyl-beta-L-altrosamine N-acetyltransferase</fullName>
        <ecNumber evidence="2">2.3.1.202</ecNumber>
    </submittedName>
</protein>
<proteinExistence type="predicted"/>
<dbReference type="InterPro" id="IPR020036">
    <property type="entry name" value="PseH"/>
</dbReference>
<dbReference type="Gene3D" id="3.40.50.2000">
    <property type="entry name" value="Glycogen Phosphorylase B"/>
    <property type="match status" value="1"/>
</dbReference>
<reference evidence="2 3" key="1">
    <citation type="journal article" date="2014" name="Genome Announc.">
        <title>Draft genome sequences of eight enterohepatic helicobacter species isolated from both laboratory and wild rodents.</title>
        <authorList>
            <person name="Sheh A."/>
            <person name="Shen Z."/>
            <person name="Fox J.G."/>
        </authorList>
    </citation>
    <scope>NUCLEOTIDE SEQUENCE [LARGE SCALE GENOMIC DNA]</scope>
    <source>
        <strain evidence="2 3">ATCC 700114</strain>
    </source>
</reference>
<dbReference type="Proteomes" id="UP000029878">
    <property type="component" value="Unassembled WGS sequence"/>
</dbReference>
<dbReference type="EC" id="2.3.1.202" evidence="2"/>
<dbReference type="EMBL" id="JRPL02000024">
    <property type="protein sequence ID" value="TLD81357.1"/>
    <property type="molecule type" value="Genomic_DNA"/>
</dbReference>
<evidence type="ECO:0000313" key="2">
    <source>
        <dbReference type="EMBL" id="TLD81357.1"/>
    </source>
</evidence>
<dbReference type="AlphaFoldDB" id="A0A4U8S6N6"/>
<evidence type="ECO:0000313" key="3">
    <source>
        <dbReference type="Proteomes" id="UP000029878"/>
    </source>
</evidence>
<dbReference type="InterPro" id="IPR000182">
    <property type="entry name" value="GNAT_dom"/>
</dbReference>
<dbReference type="NCBIfam" id="TIGR03585">
    <property type="entry name" value="PseH"/>
    <property type="match status" value="1"/>
</dbReference>
<dbReference type="InterPro" id="IPR016181">
    <property type="entry name" value="Acyl_CoA_acyltransferase"/>
</dbReference>
<dbReference type="PROSITE" id="PS51186">
    <property type="entry name" value="GNAT"/>
    <property type="match status" value="1"/>
</dbReference>
<dbReference type="Gene3D" id="3.40.50.11190">
    <property type="match status" value="1"/>
</dbReference>
<dbReference type="RefSeq" id="WP_052096382.1">
    <property type="nucleotide sequence ID" value="NZ_FZNG01000049.1"/>
</dbReference>
<sequence length="545" mass="62655">MTIRILTESEKSLGLGHIARCYNLARVFVNMGYSVDFFVRGNASFKDFIATQGQVINDKAVCYPLALQWEDMKNPSLLHNDICIIDSYKIDNFTPFLESSKALILFDDDGRHFEFLKSVVRMQSKNAHLKAKVFLLNSNGFYNTKMVDNDIKRYIFSGLQYVLLHPFFYKLSIDSHERFYDFFVCLGGEDSNDISSEIFMQLLSFAKSIAVVVGANYKGSLLRSKYLDCNEVQFDSKKPYRIYSNITQIQVATLLAKSRNCIVSGGGILFEALKLCPKVFAINLATNQDIQIHTLATQNLIKTITLPLCEKIFENTNSLDTQKYIEIGTQVKDFATELIFTALNHTLKSTQEKKAQNFTLNNYTALDFCNLDSKDSMNILTYRNHPFVREQMYGSSIISEQAHMNFLHSLPYDEHARYFLVKDAETLQTRDGNLTNDIGVISFSRINLKHKNAYLGIYKNPLLPQQKNKRYGHILMQMLKYIAFEHYNLCMLYLEVVSTNTHAIKFYEKEGFHPLGILQNGFRVCKSNTEIFHDVLLYGMKNPNI</sequence>
<dbReference type="SUPFAM" id="SSF55729">
    <property type="entry name" value="Acyl-CoA N-acyltransferases (Nat)"/>
    <property type="match status" value="1"/>
</dbReference>
<feature type="domain" description="N-acetyltransferase" evidence="1">
    <location>
        <begin position="366"/>
        <end position="543"/>
    </location>
</feature>
<name>A0A4U8S6N6_9HELI</name>
<comment type="caution">
    <text evidence="2">The sequence shown here is derived from an EMBL/GenBank/DDBJ whole genome shotgun (WGS) entry which is preliminary data.</text>
</comment>
<accession>A0A4U8S6N6</accession>
<keyword evidence="2" id="KW-0808">Transferase</keyword>
<keyword evidence="2" id="KW-0012">Acyltransferase</keyword>
<organism evidence="2 3">
    <name type="scientific">Helicobacter trogontum</name>
    <dbReference type="NCBI Taxonomy" id="50960"/>
    <lineage>
        <taxon>Bacteria</taxon>
        <taxon>Pseudomonadati</taxon>
        <taxon>Campylobacterota</taxon>
        <taxon>Epsilonproteobacteria</taxon>
        <taxon>Campylobacterales</taxon>
        <taxon>Helicobacteraceae</taxon>
        <taxon>Helicobacter</taxon>
    </lineage>
</organism>
<dbReference type="Gene3D" id="3.40.630.30">
    <property type="match status" value="1"/>
</dbReference>
<dbReference type="OrthoDB" id="5330177at2"/>
<dbReference type="Pfam" id="PF00583">
    <property type="entry name" value="Acetyltransf_1"/>
    <property type="match status" value="1"/>
</dbReference>
<evidence type="ECO:0000259" key="1">
    <source>
        <dbReference type="PROSITE" id="PS51186"/>
    </source>
</evidence>
<gene>
    <name evidence="2" type="primary">pseH</name>
    <name evidence="2" type="ORF">LS81_008585</name>
</gene>